<evidence type="ECO:0000313" key="3">
    <source>
        <dbReference type="Proteomes" id="UP000324222"/>
    </source>
</evidence>
<dbReference type="AlphaFoldDB" id="A0A5B7JZ45"/>
<gene>
    <name evidence="2" type="ORF">E2C01_095331</name>
</gene>
<name>A0A5B7JZ45_PORTR</name>
<proteinExistence type="predicted"/>
<reference evidence="2 3" key="1">
    <citation type="submission" date="2019-05" db="EMBL/GenBank/DDBJ databases">
        <title>Another draft genome of Portunus trituberculatus and its Hox gene families provides insights of decapod evolution.</title>
        <authorList>
            <person name="Jeong J.-H."/>
            <person name="Song I."/>
            <person name="Kim S."/>
            <person name="Choi T."/>
            <person name="Kim D."/>
            <person name="Ryu S."/>
            <person name="Kim W."/>
        </authorList>
    </citation>
    <scope>NUCLEOTIDE SEQUENCE [LARGE SCALE GENOMIC DNA]</scope>
    <source>
        <tissue evidence="2">Muscle</tissue>
    </source>
</reference>
<protein>
    <submittedName>
        <fullName evidence="2">Uncharacterized protein</fullName>
    </submittedName>
</protein>
<keyword evidence="3" id="KW-1185">Reference proteome</keyword>
<evidence type="ECO:0000256" key="1">
    <source>
        <dbReference type="SAM" id="MobiDB-lite"/>
    </source>
</evidence>
<accession>A0A5B7JZ45</accession>
<sequence length="138" mass="15033">MIKTPRSCGCTPSWPWLGSPIVTVRSTSQTARSTRTKARRALRPSPVESSLSQGLPTTTKVKLKLEQSGQKSVDAATRRAVMGSHITLVPPSLRHLKAGARRAETQPVYQAHPLQKEIRKQTACYSTTTASQPLDASK</sequence>
<dbReference type="Proteomes" id="UP000324222">
    <property type="component" value="Unassembled WGS sequence"/>
</dbReference>
<organism evidence="2 3">
    <name type="scientific">Portunus trituberculatus</name>
    <name type="common">Swimming crab</name>
    <name type="synonym">Neptunus trituberculatus</name>
    <dbReference type="NCBI Taxonomy" id="210409"/>
    <lineage>
        <taxon>Eukaryota</taxon>
        <taxon>Metazoa</taxon>
        <taxon>Ecdysozoa</taxon>
        <taxon>Arthropoda</taxon>
        <taxon>Crustacea</taxon>
        <taxon>Multicrustacea</taxon>
        <taxon>Malacostraca</taxon>
        <taxon>Eumalacostraca</taxon>
        <taxon>Eucarida</taxon>
        <taxon>Decapoda</taxon>
        <taxon>Pleocyemata</taxon>
        <taxon>Brachyura</taxon>
        <taxon>Eubrachyura</taxon>
        <taxon>Portunoidea</taxon>
        <taxon>Portunidae</taxon>
        <taxon>Portuninae</taxon>
        <taxon>Portunus</taxon>
    </lineage>
</organism>
<evidence type="ECO:0000313" key="2">
    <source>
        <dbReference type="EMBL" id="MPC99885.1"/>
    </source>
</evidence>
<comment type="caution">
    <text evidence="2">The sequence shown here is derived from an EMBL/GenBank/DDBJ whole genome shotgun (WGS) entry which is preliminary data.</text>
</comment>
<feature type="region of interest" description="Disordered" evidence="1">
    <location>
        <begin position="27"/>
        <end position="75"/>
    </location>
</feature>
<feature type="compositionally biased region" description="Polar residues" evidence="1">
    <location>
        <begin position="47"/>
        <end position="60"/>
    </location>
</feature>
<dbReference type="EMBL" id="VSRR010120388">
    <property type="protein sequence ID" value="MPC99885.1"/>
    <property type="molecule type" value="Genomic_DNA"/>
</dbReference>